<keyword evidence="12 13" id="KW-0807">Transducer</keyword>
<evidence type="ECO:0000256" key="13">
    <source>
        <dbReference type="RuleBase" id="RU000688"/>
    </source>
</evidence>
<dbReference type="GO" id="GO:0004984">
    <property type="term" value="F:olfactory receptor activity"/>
    <property type="evidence" value="ECO:0007669"/>
    <property type="project" value="InterPro"/>
</dbReference>
<evidence type="ECO:0000256" key="1">
    <source>
        <dbReference type="ARBA" id="ARBA00002936"/>
    </source>
</evidence>
<dbReference type="InterPro" id="IPR050516">
    <property type="entry name" value="Olfactory_GPCR"/>
</dbReference>
<dbReference type="SUPFAM" id="SSF81321">
    <property type="entry name" value="Family A G protein-coupled receptor-like"/>
    <property type="match status" value="1"/>
</dbReference>
<evidence type="ECO:0000256" key="5">
    <source>
        <dbReference type="ARBA" id="ARBA00022606"/>
    </source>
</evidence>
<feature type="transmembrane region" description="Helical" evidence="14">
    <location>
        <begin position="191"/>
        <end position="208"/>
    </location>
</feature>
<evidence type="ECO:0000313" key="16">
    <source>
        <dbReference type="Proteomes" id="UP001190640"/>
    </source>
</evidence>
<dbReference type="Gene3D" id="1.10.1220.70">
    <property type="match status" value="1"/>
</dbReference>
<feature type="transmembrane region" description="Helical" evidence="14">
    <location>
        <begin position="322"/>
        <end position="341"/>
    </location>
</feature>
<sequence>MNPIIYSMRNKDVKTALWKLFDWKLLFKTSQPPPLSQCRVSPPKLQQARYHAVSNVTIITGFLLLGFSEERALQILHFFVFLVMYLIVLIGNILIIILVALNTHLHTPMYFFLVNLSIVDLGATSVTIPKSMFNALMNTTWISYSECVAQMFFFLHFMTSDIFLLTVMAYDRYVAICHPLHYVSLMNWGRCIQMASGAWMGGFLNAILHTTTVFSMPFCSNIIRQFFCEIPYLIKLACSDSYLSEIWVLVFSSFIGFGCCVFIFMSYVQIFTTVLKMPSMESRQKAFSTCIPHLIVVSLLIGTGVFSYFLPSSSSPYNVDQILAVLYSVIPPMMNPIIYSMRNKDIKTALRKLFNWKLPIKNKMPHTGL</sequence>
<dbReference type="GeneID" id="129339420"/>
<dbReference type="CDD" id="cd15227">
    <property type="entry name" value="7tmA_OR14-like"/>
    <property type="match status" value="1"/>
</dbReference>
<comment type="function">
    <text evidence="1">Odorant receptor.</text>
</comment>
<dbReference type="RefSeq" id="XP_054849975.1">
    <property type="nucleotide sequence ID" value="XM_054994000.1"/>
</dbReference>
<keyword evidence="10 14" id="KW-0472">Membrane</keyword>
<feature type="transmembrane region" description="Helical" evidence="14">
    <location>
        <begin position="108"/>
        <end position="128"/>
    </location>
</feature>
<dbReference type="PROSITE" id="PS50262">
    <property type="entry name" value="G_PROTEIN_RECEP_F1_2"/>
    <property type="match status" value="1"/>
</dbReference>
<evidence type="ECO:0000256" key="2">
    <source>
        <dbReference type="ARBA" id="ARBA00004651"/>
    </source>
</evidence>
<evidence type="ECO:0000259" key="15">
    <source>
        <dbReference type="PROSITE" id="PS50262"/>
    </source>
</evidence>
<organism evidence="16 17">
    <name type="scientific">Eublepharis macularius</name>
    <name type="common">Leopard gecko</name>
    <name type="synonym">Cyrtodactylus macularius</name>
    <dbReference type="NCBI Taxonomy" id="481883"/>
    <lineage>
        <taxon>Eukaryota</taxon>
        <taxon>Metazoa</taxon>
        <taxon>Chordata</taxon>
        <taxon>Craniata</taxon>
        <taxon>Vertebrata</taxon>
        <taxon>Euteleostomi</taxon>
        <taxon>Lepidosauria</taxon>
        <taxon>Squamata</taxon>
        <taxon>Bifurcata</taxon>
        <taxon>Gekkota</taxon>
        <taxon>Eublepharidae</taxon>
        <taxon>Eublepharinae</taxon>
        <taxon>Eublepharis</taxon>
    </lineage>
</organism>
<gene>
    <name evidence="17" type="primary">LOC129339420</name>
</gene>
<dbReference type="Gene3D" id="1.20.1070.10">
    <property type="entry name" value="Rhodopsin 7-helix transmembrane proteins"/>
    <property type="match status" value="1"/>
</dbReference>
<evidence type="ECO:0000256" key="8">
    <source>
        <dbReference type="ARBA" id="ARBA00022989"/>
    </source>
</evidence>
<keyword evidence="9 13" id="KW-0297">G-protein coupled receptor</keyword>
<dbReference type="InterPro" id="IPR000276">
    <property type="entry name" value="GPCR_Rhodpsn"/>
</dbReference>
<keyword evidence="8 14" id="KW-1133">Transmembrane helix</keyword>
<keyword evidence="11 13" id="KW-0675">Receptor</keyword>
<keyword evidence="5 14" id="KW-0716">Sensory transduction</keyword>
<evidence type="ECO:0000256" key="9">
    <source>
        <dbReference type="ARBA" id="ARBA00023040"/>
    </source>
</evidence>
<evidence type="ECO:0000313" key="17">
    <source>
        <dbReference type="RefSeq" id="XP_054849975.1"/>
    </source>
</evidence>
<feature type="transmembrane region" description="Helical" evidence="14">
    <location>
        <begin position="289"/>
        <end position="310"/>
    </location>
</feature>
<evidence type="ECO:0000256" key="7">
    <source>
        <dbReference type="ARBA" id="ARBA00022725"/>
    </source>
</evidence>
<dbReference type="Proteomes" id="UP001190640">
    <property type="component" value="Chromosome 12"/>
</dbReference>
<feature type="transmembrane region" description="Helical" evidence="14">
    <location>
        <begin position="148"/>
        <end position="170"/>
    </location>
</feature>
<dbReference type="InterPro" id="IPR017452">
    <property type="entry name" value="GPCR_Rhodpsn_7TM"/>
</dbReference>
<comment type="similarity">
    <text evidence="3 13">Belongs to the G-protein coupled receptor 1 family.</text>
</comment>
<feature type="domain" description="G-protein coupled receptors family 1 profile" evidence="15">
    <location>
        <begin position="91"/>
        <end position="339"/>
    </location>
</feature>
<evidence type="ECO:0000256" key="4">
    <source>
        <dbReference type="ARBA" id="ARBA00022475"/>
    </source>
</evidence>
<dbReference type="FunFam" id="1.20.1070.10:FF:000037">
    <property type="entry name" value="Olfactory receptor"/>
    <property type="match status" value="1"/>
</dbReference>
<dbReference type="PRINTS" id="PR00245">
    <property type="entry name" value="OLFACTORYR"/>
</dbReference>
<proteinExistence type="inferred from homology"/>
<evidence type="ECO:0000256" key="14">
    <source>
        <dbReference type="RuleBase" id="RU363047"/>
    </source>
</evidence>
<dbReference type="AlphaFoldDB" id="A0AA97K575"/>
<feature type="transmembrane region" description="Helical" evidence="14">
    <location>
        <begin position="74"/>
        <end position="101"/>
    </location>
</feature>
<evidence type="ECO:0000256" key="3">
    <source>
        <dbReference type="ARBA" id="ARBA00010663"/>
    </source>
</evidence>
<dbReference type="Pfam" id="PF13853">
    <property type="entry name" value="7tm_4"/>
    <property type="match status" value="1"/>
</dbReference>
<dbReference type="GO" id="GO:0005886">
    <property type="term" value="C:plasma membrane"/>
    <property type="evidence" value="ECO:0007669"/>
    <property type="project" value="UniProtKB-SubCell"/>
</dbReference>
<evidence type="ECO:0000256" key="12">
    <source>
        <dbReference type="ARBA" id="ARBA00023224"/>
    </source>
</evidence>
<evidence type="ECO:0000256" key="6">
    <source>
        <dbReference type="ARBA" id="ARBA00022692"/>
    </source>
</evidence>
<keyword evidence="6 13" id="KW-0812">Transmembrane</keyword>
<feature type="transmembrane region" description="Helical" evidence="14">
    <location>
        <begin position="50"/>
        <end position="68"/>
    </location>
</feature>
<protein>
    <recommendedName>
        <fullName evidence="14">Olfactory receptor</fullName>
    </recommendedName>
</protein>
<dbReference type="PROSITE" id="PS00237">
    <property type="entry name" value="G_PROTEIN_RECEP_F1_1"/>
    <property type="match status" value="1"/>
</dbReference>
<keyword evidence="16" id="KW-1185">Reference proteome</keyword>
<accession>A0AA97K575</accession>
<name>A0AA97K575_EUBMA</name>
<keyword evidence="4 14" id="KW-1003">Cell membrane</keyword>
<keyword evidence="7 14" id="KW-0552">Olfaction</keyword>
<dbReference type="InterPro" id="IPR000725">
    <property type="entry name" value="Olfact_rcpt"/>
</dbReference>
<dbReference type="KEGG" id="emc:129339420"/>
<comment type="subcellular location">
    <subcellularLocation>
        <location evidence="2 14">Cell membrane</location>
        <topology evidence="2 14">Multi-pass membrane protein</topology>
    </subcellularLocation>
</comment>
<feature type="transmembrane region" description="Helical" evidence="14">
    <location>
        <begin position="246"/>
        <end position="268"/>
    </location>
</feature>
<dbReference type="PRINTS" id="PR00237">
    <property type="entry name" value="GPCRRHODOPSN"/>
</dbReference>
<reference evidence="17" key="1">
    <citation type="submission" date="2025-08" db="UniProtKB">
        <authorList>
            <consortium name="RefSeq"/>
        </authorList>
    </citation>
    <scope>IDENTIFICATION</scope>
    <source>
        <tissue evidence="17">Blood</tissue>
    </source>
</reference>
<evidence type="ECO:0000256" key="10">
    <source>
        <dbReference type="ARBA" id="ARBA00023136"/>
    </source>
</evidence>
<dbReference type="GO" id="GO:0004930">
    <property type="term" value="F:G protein-coupled receptor activity"/>
    <property type="evidence" value="ECO:0007669"/>
    <property type="project" value="UniProtKB-KW"/>
</dbReference>
<dbReference type="FunFam" id="1.10.1220.70:FF:000001">
    <property type="entry name" value="Olfactory receptor"/>
    <property type="match status" value="1"/>
</dbReference>
<dbReference type="PANTHER" id="PTHR26452">
    <property type="entry name" value="OLFACTORY RECEPTOR"/>
    <property type="match status" value="1"/>
</dbReference>
<evidence type="ECO:0000256" key="11">
    <source>
        <dbReference type="ARBA" id="ARBA00023170"/>
    </source>
</evidence>